<dbReference type="GO" id="GO:0003677">
    <property type="term" value="F:DNA binding"/>
    <property type="evidence" value="ECO:0007669"/>
    <property type="project" value="UniProtKB-KW"/>
</dbReference>
<dbReference type="Pfam" id="PF01381">
    <property type="entry name" value="HTH_3"/>
    <property type="match status" value="1"/>
</dbReference>
<dbReference type="Gene3D" id="1.10.260.40">
    <property type="entry name" value="lambda repressor-like DNA-binding domains"/>
    <property type="match status" value="1"/>
</dbReference>
<evidence type="ECO:0000259" key="1">
    <source>
        <dbReference type="PROSITE" id="PS50943"/>
    </source>
</evidence>
<name>A0AAI9N511_9BURK</name>
<sequence>MKGANYIQMIRTPRYGGEGNRIPNEVVGATMDGLTPIQAWREHLGLTQAVVAQRLGISQALYAKYEKTLRPRTSTISRIAAALGITKEQLQF</sequence>
<dbReference type="EMBL" id="AEEC02000005">
    <property type="protein sequence ID" value="EOA05904.1"/>
    <property type="molecule type" value="Genomic_DNA"/>
</dbReference>
<accession>A0AAI9N511</accession>
<dbReference type="SMART" id="SM00530">
    <property type="entry name" value="HTH_XRE"/>
    <property type="match status" value="1"/>
</dbReference>
<gene>
    <name evidence="2" type="ORF">HFRIS_005578</name>
</gene>
<protein>
    <submittedName>
        <fullName evidence="2">Phage DNA-binding protein</fullName>
    </submittedName>
</protein>
<dbReference type="SUPFAM" id="SSF47413">
    <property type="entry name" value="lambda repressor-like DNA-binding domains"/>
    <property type="match status" value="1"/>
</dbReference>
<dbReference type="InterPro" id="IPR001387">
    <property type="entry name" value="Cro/C1-type_HTH"/>
</dbReference>
<keyword evidence="2" id="KW-0238">DNA-binding</keyword>
<feature type="domain" description="HTH cro/C1-type" evidence="1">
    <location>
        <begin position="37"/>
        <end position="90"/>
    </location>
</feature>
<evidence type="ECO:0000313" key="2">
    <source>
        <dbReference type="EMBL" id="EOA05904.1"/>
    </source>
</evidence>
<dbReference type="PROSITE" id="PS50943">
    <property type="entry name" value="HTH_CROC1"/>
    <property type="match status" value="1"/>
</dbReference>
<organism evidence="2 3">
    <name type="scientific">Herbaspirillum frisingense GSF30</name>
    <dbReference type="NCBI Taxonomy" id="864073"/>
    <lineage>
        <taxon>Bacteria</taxon>
        <taxon>Pseudomonadati</taxon>
        <taxon>Pseudomonadota</taxon>
        <taxon>Betaproteobacteria</taxon>
        <taxon>Burkholderiales</taxon>
        <taxon>Oxalobacteraceae</taxon>
        <taxon>Herbaspirillum</taxon>
    </lineage>
</organism>
<dbReference type="Proteomes" id="UP000006772">
    <property type="component" value="Unassembled WGS sequence"/>
</dbReference>
<dbReference type="AlphaFoldDB" id="A0AAI9N511"/>
<proteinExistence type="predicted"/>
<evidence type="ECO:0000313" key="3">
    <source>
        <dbReference type="Proteomes" id="UP000006772"/>
    </source>
</evidence>
<dbReference type="RefSeq" id="WP_006462273.1">
    <property type="nucleotide sequence ID" value="NZ_AEEC02000005.1"/>
</dbReference>
<dbReference type="CDD" id="cd00093">
    <property type="entry name" value="HTH_XRE"/>
    <property type="match status" value="1"/>
</dbReference>
<reference evidence="2 3" key="1">
    <citation type="journal article" date="2013" name="Front. Microbiol.">
        <title>The genome of the endophytic bacterium H. frisingense GSF30(T) identifies diverse strategies in the Herbaspirillum genus to interact with plants.</title>
        <authorList>
            <person name="Straub D."/>
            <person name="Rothballer M."/>
            <person name="Hartmann A."/>
            <person name="Ludewig U."/>
        </authorList>
    </citation>
    <scope>NUCLEOTIDE SEQUENCE [LARGE SCALE GENOMIC DNA]</scope>
    <source>
        <strain evidence="2 3">GSF30</strain>
    </source>
</reference>
<dbReference type="InterPro" id="IPR010982">
    <property type="entry name" value="Lambda_DNA-bd_dom_sf"/>
</dbReference>
<comment type="caution">
    <text evidence="2">The sequence shown here is derived from an EMBL/GenBank/DDBJ whole genome shotgun (WGS) entry which is preliminary data.</text>
</comment>